<dbReference type="EMBL" id="WUAV01000003">
    <property type="protein sequence ID" value="KAF1760028.1"/>
    <property type="molecule type" value="Genomic_DNA"/>
</dbReference>
<dbReference type="PANTHER" id="PTHR22899">
    <property type="entry name" value="CYCLIN-RELATED F-BOX FAMILY"/>
    <property type="match status" value="1"/>
</dbReference>
<evidence type="ECO:0000313" key="3">
    <source>
        <dbReference type="Proteomes" id="UP000483820"/>
    </source>
</evidence>
<reference evidence="2 3" key="1">
    <citation type="submission" date="2019-12" db="EMBL/GenBank/DDBJ databases">
        <title>Chromosome-level assembly of the Caenorhabditis remanei genome.</title>
        <authorList>
            <person name="Teterina A.A."/>
            <person name="Willis J.H."/>
            <person name="Phillips P.C."/>
        </authorList>
    </citation>
    <scope>NUCLEOTIDE SEQUENCE [LARGE SCALE GENOMIC DNA]</scope>
    <source>
        <strain evidence="2 3">PX506</strain>
        <tissue evidence="2">Whole organism</tissue>
    </source>
</reference>
<protein>
    <recommendedName>
        <fullName evidence="1">Sdz-33 F-box domain-containing protein</fullName>
    </recommendedName>
</protein>
<dbReference type="CTD" id="78774614"/>
<dbReference type="InterPro" id="IPR012885">
    <property type="entry name" value="F-box_Sdz-33"/>
</dbReference>
<dbReference type="Pfam" id="PF07735">
    <property type="entry name" value="FBA_2"/>
    <property type="match status" value="1"/>
</dbReference>
<dbReference type="InterPro" id="IPR053222">
    <property type="entry name" value="Zygotic_Embryogenesis-Asso"/>
</dbReference>
<dbReference type="Proteomes" id="UP000483820">
    <property type="component" value="Chromosome III"/>
</dbReference>
<sequence>MWLLITEYEKREEHAAEDDVDDEGEEEEVILRPEKVVNSWLINGLSVKKWLDHLKSIFHFSEVNRLDFGEGSVTFDMNDFRDVFNSHSRLELGNNCGPEAYVMEILKTFPTAKLSLESSLFESGKPPYEVLIQNYDQLYIWSRPQSTITLDDLLTLNSLHIFVSGLTITEKDVNRLIKHWMKGSNSRMEQMYISFNGDGIIDKDLVLKKLNYVEFPANQKRYFKNNDEQTFTILTVEGGFDIPRSDGTKATLKFEESFKSLLIYVWHPHCIADSD</sequence>
<organism evidence="2 3">
    <name type="scientific">Caenorhabditis remanei</name>
    <name type="common">Caenorhabditis vulgaris</name>
    <dbReference type="NCBI Taxonomy" id="31234"/>
    <lineage>
        <taxon>Eukaryota</taxon>
        <taxon>Metazoa</taxon>
        <taxon>Ecdysozoa</taxon>
        <taxon>Nematoda</taxon>
        <taxon>Chromadorea</taxon>
        <taxon>Rhabditida</taxon>
        <taxon>Rhabditina</taxon>
        <taxon>Rhabditomorpha</taxon>
        <taxon>Rhabditoidea</taxon>
        <taxon>Rhabditidae</taxon>
        <taxon>Peloderinae</taxon>
        <taxon>Caenorhabditis</taxon>
    </lineage>
</organism>
<dbReference type="GeneID" id="78774614"/>
<proteinExistence type="predicted"/>
<feature type="domain" description="Sdz-33 F-box" evidence="1">
    <location>
        <begin position="129"/>
        <end position="193"/>
    </location>
</feature>
<dbReference type="KEGG" id="crq:GCK72_008274"/>
<dbReference type="RefSeq" id="XP_053586319.1">
    <property type="nucleotide sequence ID" value="XM_053726742.1"/>
</dbReference>
<comment type="caution">
    <text evidence="2">The sequence shown here is derived from an EMBL/GenBank/DDBJ whole genome shotgun (WGS) entry which is preliminary data.</text>
</comment>
<gene>
    <name evidence="2" type="ORF">GCK72_008274</name>
</gene>
<evidence type="ECO:0000259" key="1">
    <source>
        <dbReference type="Pfam" id="PF07735"/>
    </source>
</evidence>
<accession>A0A6A5GX04</accession>
<name>A0A6A5GX04_CAERE</name>
<dbReference type="AlphaFoldDB" id="A0A6A5GX04"/>
<evidence type="ECO:0000313" key="2">
    <source>
        <dbReference type="EMBL" id="KAF1760028.1"/>
    </source>
</evidence>